<comment type="caution">
    <text evidence="3">The sequence shown here is derived from an EMBL/GenBank/DDBJ whole genome shotgun (WGS) entry which is preliminary data.</text>
</comment>
<feature type="region of interest" description="Disordered" evidence="1">
    <location>
        <begin position="203"/>
        <end position="329"/>
    </location>
</feature>
<protein>
    <submittedName>
        <fullName evidence="3">Uncharacterized protein</fullName>
    </submittedName>
</protein>
<dbReference type="SUPFAM" id="SSF69349">
    <property type="entry name" value="Phage fibre proteins"/>
    <property type="match status" value="1"/>
</dbReference>
<sequence length="382" mass="39248">MKISVASFLVLTAVCASAVSASPVSTNNSLETVNIEQSLNLAPSLDKRTFVCPCQANDNLISVLMGSFKADLNARIFSPISVTFSERAAASMGIYSFLGGAFDIGMSTLQSIEASAIASLRASFSASLEARINAEIYAEIEAKLRRKCGNRKLTDDMLIAILVEIHAEARTLIQARLPTISAGLQTKAKSCVGSTIFGIRRKGDAHGSAKGNVHGSAKGDAHGSVKGDAHGSAKGDAHGSVKGDAHGSVKGDAHGSVKGNVHGSAKGNVHGSVKGDAHGSVKGNVHGSAKGNVHGSVKGNVHGSVKGDAHGSVKGDAHGSAKGNVHGSAKGESDYGYEYNFNTELEGSFNAKATIDASINTGLKGCNNWNHESFAKKVIASL</sequence>
<dbReference type="InterPro" id="IPR052258">
    <property type="entry name" value="Diverse_Func_Domain-Protein"/>
</dbReference>
<gene>
    <name evidence="3" type="ORF">CU098_010764</name>
</gene>
<evidence type="ECO:0000313" key="3">
    <source>
        <dbReference type="EMBL" id="RCI03741.1"/>
    </source>
</evidence>
<accession>A0A367KNJ7</accession>
<feature type="signal peptide" evidence="2">
    <location>
        <begin position="1"/>
        <end position="21"/>
    </location>
</feature>
<proteinExistence type="predicted"/>
<evidence type="ECO:0000313" key="4">
    <source>
        <dbReference type="Proteomes" id="UP000253551"/>
    </source>
</evidence>
<dbReference type="PANTHER" id="PTHR37612:SF20">
    <property type="entry name" value="PER-HEXAMER REPEAT PROTEIN 5-RELATED"/>
    <property type="match status" value="1"/>
</dbReference>
<dbReference type="PANTHER" id="PTHR37612">
    <property type="entry name" value="FIBROIN HEAVY CHAIN FIB-H LIKE PROTEIN"/>
    <property type="match status" value="1"/>
</dbReference>
<reference evidence="3 4" key="1">
    <citation type="journal article" date="2018" name="G3 (Bethesda)">
        <title>Phylogenetic and Phylogenomic Definition of Rhizopus Species.</title>
        <authorList>
            <person name="Gryganskyi A.P."/>
            <person name="Golan J."/>
            <person name="Dolatabadi S."/>
            <person name="Mondo S."/>
            <person name="Robb S."/>
            <person name="Idnurm A."/>
            <person name="Muszewska A."/>
            <person name="Steczkiewicz K."/>
            <person name="Masonjones S."/>
            <person name="Liao H.L."/>
            <person name="Gajdeczka M.T."/>
            <person name="Anike F."/>
            <person name="Vuek A."/>
            <person name="Anishchenko I.M."/>
            <person name="Voigt K."/>
            <person name="de Hoog G.S."/>
            <person name="Smith M.E."/>
            <person name="Heitman J."/>
            <person name="Vilgalys R."/>
            <person name="Stajich J.E."/>
        </authorList>
    </citation>
    <scope>NUCLEOTIDE SEQUENCE [LARGE SCALE GENOMIC DNA]</scope>
    <source>
        <strain evidence="3 4">LSU 92-RS-03</strain>
    </source>
</reference>
<feature type="compositionally biased region" description="Basic and acidic residues" evidence="1">
    <location>
        <begin position="305"/>
        <end position="319"/>
    </location>
</feature>
<feature type="chain" id="PRO_5017033537" evidence="2">
    <location>
        <begin position="22"/>
        <end position="382"/>
    </location>
</feature>
<dbReference type="EMBL" id="PJQM01000910">
    <property type="protein sequence ID" value="RCI03741.1"/>
    <property type="molecule type" value="Genomic_DNA"/>
</dbReference>
<keyword evidence="2" id="KW-0732">Signal</keyword>
<keyword evidence="4" id="KW-1185">Reference proteome</keyword>
<evidence type="ECO:0000256" key="1">
    <source>
        <dbReference type="SAM" id="MobiDB-lite"/>
    </source>
</evidence>
<dbReference type="OrthoDB" id="2360307at2759"/>
<feature type="compositionally biased region" description="Basic and acidic residues" evidence="1">
    <location>
        <begin position="217"/>
        <end position="255"/>
    </location>
</feature>
<dbReference type="AlphaFoldDB" id="A0A367KNJ7"/>
<evidence type="ECO:0000256" key="2">
    <source>
        <dbReference type="SAM" id="SignalP"/>
    </source>
</evidence>
<name>A0A367KNJ7_RHIST</name>
<dbReference type="Proteomes" id="UP000253551">
    <property type="component" value="Unassembled WGS sequence"/>
</dbReference>
<organism evidence="3 4">
    <name type="scientific">Rhizopus stolonifer</name>
    <name type="common">Rhizopus nigricans</name>
    <dbReference type="NCBI Taxonomy" id="4846"/>
    <lineage>
        <taxon>Eukaryota</taxon>
        <taxon>Fungi</taxon>
        <taxon>Fungi incertae sedis</taxon>
        <taxon>Mucoromycota</taxon>
        <taxon>Mucoromycotina</taxon>
        <taxon>Mucoromycetes</taxon>
        <taxon>Mucorales</taxon>
        <taxon>Mucorineae</taxon>
        <taxon>Rhizopodaceae</taxon>
        <taxon>Rhizopus</taxon>
    </lineage>
</organism>